<feature type="compositionally biased region" description="Low complexity" evidence="8">
    <location>
        <begin position="55"/>
        <end position="68"/>
    </location>
</feature>
<keyword evidence="5" id="KW-0255">Endonuclease</keyword>
<name>A0AAV7EZM2_ARIFI</name>
<reference evidence="10 11" key="1">
    <citation type="submission" date="2021-07" db="EMBL/GenBank/DDBJ databases">
        <title>The Aristolochia fimbriata genome: insights into angiosperm evolution, floral development and chemical biosynthesis.</title>
        <authorList>
            <person name="Jiao Y."/>
        </authorList>
    </citation>
    <scope>NUCLEOTIDE SEQUENCE [LARGE SCALE GENOMIC DNA]</scope>
    <source>
        <strain evidence="10">IBCAS-2021</strain>
        <tissue evidence="10">Leaf</tissue>
    </source>
</reference>
<accession>A0AAV7EZM2</accession>
<organism evidence="10 11">
    <name type="scientific">Aristolochia fimbriata</name>
    <name type="common">White veined hardy Dutchman's pipe vine</name>
    <dbReference type="NCBI Taxonomy" id="158543"/>
    <lineage>
        <taxon>Eukaryota</taxon>
        <taxon>Viridiplantae</taxon>
        <taxon>Streptophyta</taxon>
        <taxon>Embryophyta</taxon>
        <taxon>Tracheophyta</taxon>
        <taxon>Spermatophyta</taxon>
        <taxon>Magnoliopsida</taxon>
        <taxon>Magnoliidae</taxon>
        <taxon>Piperales</taxon>
        <taxon>Aristolochiaceae</taxon>
        <taxon>Aristolochia</taxon>
    </lineage>
</organism>
<feature type="compositionally biased region" description="Basic and acidic residues" evidence="8">
    <location>
        <begin position="858"/>
        <end position="890"/>
    </location>
</feature>
<evidence type="ECO:0000256" key="8">
    <source>
        <dbReference type="SAM" id="MobiDB-lite"/>
    </source>
</evidence>
<evidence type="ECO:0000256" key="1">
    <source>
        <dbReference type="ARBA" id="ARBA00012493"/>
    </source>
</evidence>
<evidence type="ECO:0000256" key="7">
    <source>
        <dbReference type="ARBA" id="ARBA00022918"/>
    </source>
</evidence>
<dbReference type="PROSITE" id="PS50994">
    <property type="entry name" value="INTEGRASE"/>
    <property type="match status" value="1"/>
</dbReference>
<evidence type="ECO:0000313" key="11">
    <source>
        <dbReference type="Proteomes" id="UP000825729"/>
    </source>
</evidence>
<evidence type="ECO:0000313" key="10">
    <source>
        <dbReference type="EMBL" id="KAG9454282.1"/>
    </source>
</evidence>
<dbReference type="Pfam" id="PF03732">
    <property type="entry name" value="Retrotrans_gag"/>
    <property type="match status" value="1"/>
</dbReference>
<evidence type="ECO:0000259" key="9">
    <source>
        <dbReference type="PROSITE" id="PS50994"/>
    </source>
</evidence>
<dbReference type="GO" id="GO:0003676">
    <property type="term" value="F:nucleic acid binding"/>
    <property type="evidence" value="ECO:0007669"/>
    <property type="project" value="InterPro"/>
</dbReference>
<dbReference type="InterPro" id="IPR005162">
    <property type="entry name" value="Retrotrans_gag_dom"/>
</dbReference>
<dbReference type="Proteomes" id="UP000825729">
    <property type="component" value="Unassembled WGS sequence"/>
</dbReference>
<dbReference type="GO" id="GO:0004519">
    <property type="term" value="F:endonuclease activity"/>
    <property type="evidence" value="ECO:0007669"/>
    <property type="project" value="UniProtKB-KW"/>
</dbReference>
<evidence type="ECO:0000256" key="3">
    <source>
        <dbReference type="ARBA" id="ARBA00022695"/>
    </source>
</evidence>
<keyword evidence="7" id="KW-0695">RNA-directed DNA polymerase</keyword>
<sequence length="1771" mass="203726">MSQFDNSLVGFFDLFSDLSVPPSSSVEQDAGSLPATPLSLEPSLGPALVPPLDSPSPSSSAPSLPVDPSSRVASFDPLWQKAIAEELHALTKTRTWDLVSLPPGKSVIGCKWIFKVKTTADGFVDRYKARLVAKGYTQEYGIDYEETFAPVARLTSVRLLIALAAVRQWDLFQMDVKNAILNGTIVEEVYMKPPPGYSHLLGQVCKLWRALYGLKQAPRAWFSMFCSKIVEFGYTQSSHDSALFTRCSSRGIVLPLLYVDDMVITGDDLSSISDLKAYLSSCFEMKDLRPLRYFFGLEVLPRSGGYGISQVKYASDIISRAGLFDNKMSDTPLERNIKFRPSDGELLADPTLYRQLVGGLLYLSITRPDISYAVHVVSQFMAAPRSVHYAAVIRILCYVKGTLLQGLFMSSASPLTLLAFFYADWARDVTDRQSTTGYSVFLGYSPISWCSKKQSTIPRSSTEAEYRALANTTSELVWLRWLLQDMGVPLDSSTPLYCDNKSAMQIVHNVVFHESTKHIEVDCHFIRHHCVVGTIHLLYVPSEYQVEPGLCMRTRSSEDPLAEPDPEPERSLLQRRRRENSAMEDQQREEGAEKTMEHYVTSNPNAQRSTIVRPEVPNKFEIKPQILSMIQNIYQFGGLSNEHPNEHIERFLELCDTFKFEDVTNEAVWLRLFPFTLRDRAKSWLSTLPPDSIRTWDELKKKFLGKYFPPPKTIKLRNVISNFMQEHDEQLFEAWERYKELLRKCPNHGIPKWMQMEIFYNGITVSTRSLIDAAAGGTMNKKTPNEVYELIEEMASNMFQTQEASLKNQEASIQNLEIQGGQLANVISGRNQGTLRSNSETNPKEQIKVITLRSGKVLEEKKQPQVEEDKSNQQQDKERQEQDEGKEVSKQHKQKGKSSQSLSNAEINLDTLPYSEQAKKDKLEDKFLKFIDIFKKLEINIPFVEALMLMPQYAKFLKEVLSGKRRIEERGIMMLTESCSAILKNQLPTKLKDPGNFTIPCEFGNFKFNKVLCDLGASINLMPLSICRKLNLGELKETNIMLQFADRSTKKPNGLIEDVLVRIGKFIYPCDFVVLDMEQEIMMKDSLERCLAQSCTTEDNDPLMQQEVEQLEAEEYKEEEKGAEIKDSSKLELKLLPSSLKYVYLEDLVLTRCEDSNLVLNWEKCHFMVNEGIILGHKISEKGIEVDREKIEVIEKLPPPRNIKGIRSFLGHAGFYRRFIKDFSKIAKPLSSLLMKDVKFDFDDECFHAFKLLKEKLISAPIVVAPDWTKPFELMCDASDYDVGVVLGQRKKKIFHTISYASHTLTGPQLNYTTTEKELLAVVYAFEKFRSYLIGSKVVVYTDHAALRHLFVKKDSKPKLIRWILLLQEFDIEIKDKKGAENVVADYLSRLQTEEVEKRGIYELFPDEVICQVRKIYFQAPWFADFANFLARGWIPKEVSWQQRKKFLADVKHYFWKDPYLYKICPDQVIRRCVPEIEFESILKYCHDGEAGGHFSSHRTATKVMQSCFYWPTLYQDSKRYVSTCDRCQRTGNVSRKDEMPLTNILVYKLFDVWGIDFMGPFPSSYGFEYIYVVVEYVSKWVEVIATRTNDARVVLEFLRKNIFTRFGAPRAIISDGGKHFCNTQFTTLLKKFGVRHKVVTPYHAQTSGQVEVSNRELKRILEKTVSLSRNDWAIKLDDALWAYRTAYKTPIGTTPFRLVYGKAWHLPVELEHKLYWATKFLNFDVQKAGEKRLLDLNELEELRYWAYDNARLYKLKTKRWHDKNIRIKIF</sequence>
<feature type="region of interest" description="Disordered" evidence="8">
    <location>
        <begin position="858"/>
        <end position="904"/>
    </location>
</feature>
<dbReference type="Gene3D" id="3.30.70.270">
    <property type="match status" value="2"/>
</dbReference>
<evidence type="ECO:0000256" key="4">
    <source>
        <dbReference type="ARBA" id="ARBA00022722"/>
    </source>
</evidence>
<dbReference type="InterPro" id="IPR050951">
    <property type="entry name" value="Retrovirus_Pol_polyprotein"/>
</dbReference>
<dbReference type="GO" id="GO:0016787">
    <property type="term" value="F:hydrolase activity"/>
    <property type="evidence" value="ECO:0007669"/>
    <property type="project" value="UniProtKB-KW"/>
</dbReference>
<dbReference type="PANTHER" id="PTHR37984">
    <property type="entry name" value="PROTEIN CBG26694"/>
    <property type="match status" value="1"/>
</dbReference>
<proteinExistence type="predicted"/>
<dbReference type="GO" id="GO:0015074">
    <property type="term" value="P:DNA integration"/>
    <property type="evidence" value="ECO:0007669"/>
    <property type="project" value="InterPro"/>
</dbReference>
<dbReference type="Gene3D" id="1.10.340.70">
    <property type="match status" value="1"/>
</dbReference>
<dbReference type="InterPro" id="IPR036397">
    <property type="entry name" value="RNaseH_sf"/>
</dbReference>
<dbReference type="InterPro" id="IPR021109">
    <property type="entry name" value="Peptidase_aspartic_dom_sf"/>
</dbReference>
<protein>
    <recommendedName>
        <fullName evidence="1">RNA-directed DNA polymerase</fullName>
        <ecNumber evidence="1">2.7.7.49</ecNumber>
    </recommendedName>
</protein>
<dbReference type="GO" id="GO:0003964">
    <property type="term" value="F:RNA-directed DNA polymerase activity"/>
    <property type="evidence" value="ECO:0007669"/>
    <property type="project" value="UniProtKB-KW"/>
</dbReference>
<dbReference type="Gene3D" id="3.30.420.10">
    <property type="entry name" value="Ribonuclease H-like superfamily/Ribonuclease H"/>
    <property type="match status" value="1"/>
</dbReference>
<dbReference type="InterPro" id="IPR001584">
    <property type="entry name" value="Integrase_cat-core"/>
</dbReference>
<feature type="region of interest" description="Disordered" evidence="8">
    <location>
        <begin position="21"/>
        <end position="68"/>
    </location>
</feature>
<dbReference type="FunFam" id="3.30.70.270:FF:000020">
    <property type="entry name" value="Transposon Tf2-6 polyprotein-like Protein"/>
    <property type="match status" value="1"/>
</dbReference>
<evidence type="ECO:0000256" key="2">
    <source>
        <dbReference type="ARBA" id="ARBA00022679"/>
    </source>
</evidence>
<dbReference type="EMBL" id="JAINDJ010000003">
    <property type="protein sequence ID" value="KAG9454282.1"/>
    <property type="molecule type" value="Genomic_DNA"/>
</dbReference>
<dbReference type="CDD" id="cd00303">
    <property type="entry name" value="retropepsin_like"/>
    <property type="match status" value="1"/>
</dbReference>
<keyword evidence="4" id="KW-0540">Nuclease</keyword>
<dbReference type="InterPro" id="IPR012337">
    <property type="entry name" value="RNaseH-like_sf"/>
</dbReference>
<evidence type="ECO:0000256" key="6">
    <source>
        <dbReference type="ARBA" id="ARBA00022801"/>
    </source>
</evidence>
<dbReference type="CDD" id="cd09274">
    <property type="entry name" value="RNase_HI_RT_Ty3"/>
    <property type="match status" value="1"/>
</dbReference>
<dbReference type="SUPFAM" id="SSF53098">
    <property type="entry name" value="Ribonuclease H-like"/>
    <property type="match status" value="1"/>
</dbReference>
<dbReference type="Pfam" id="PF00665">
    <property type="entry name" value="rve"/>
    <property type="match status" value="1"/>
</dbReference>
<gene>
    <name evidence="10" type="ORF">H6P81_007186</name>
</gene>
<dbReference type="Pfam" id="PF17917">
    <property type="entry name" value="RT_RNaseH"/>
    <property type="match status" value="1"/>
</dbReference>
<keyword evidence="11" id="KW-1185">Reference proteome</keyword>
<dbReference type="InterPro" id="IPR041373">
    <property type="entry name" value="RT_RNaseH"/>
</dbReference>
<dbReference type="EC" id="2.7.7.49" evidence="1"/>
<dbReference type="InterPro" id="IPR013103">
    <property type="entry name" value="RVT_2"/>
</dbReference>
<dbReference type="InterPro" id="IPR043502">
    <property type="entry name" value="DNA/RNA_pol_sf"/>
</dbReference>
<keyword evidence="6" id="KW-0378">Hydrolase</keyword>
<keyword evidence="2" id="KW-0808">Transferase</keyword>
<dbReference type="Pfam" id="PF07727">
    <property type="entry name" value="RVT_2"/>
    <property type="match status" value="1"/>
</dbReference>
<feature type="compositionally biased region" description="Basic and acidic residues" evidence="8">
    <location>
        <begin position="579"/>
        <end position="596"/>
    </location>
</feature>
<dbReference type="Gene3D" id="2.40.70.10">
    <property type="entry name" value="Acid Proteases"/>
    <property type="match status" value="1"/>
</dbReference>
<dbReference type="CDD" id="cd09272">
    <property type="entry name" value="RNase_HI_RT_Ty1"/>
    <property type="match status" value="1"/>
</dbReference>
<evidence type="ECO:0000256" key="5">
    <source>
        <dbReference type="ARBA" id="ARBA00022759"/>
    </source>
</evidence>
<feature type="region of interest" description="Disordered" evidence="8">
    <location>
        <begin position="555"/>
        <end position="596"/>
    </location>
</feature>
<comment type="caution">
    <text evidence="10">The sequence shown here is derived from an EMBL/GenBank/DDBJ whole genome shotgun (WGS) entry which is preliminary data.</text>
</comment>
<dbReference type="InterPro" id="IPR043128">
    <property type="entry name" value="Rev_trsase/Diguanyl_cyclase"/>
</dbReference>
<dbReference type="PANTHER" id="PTHR37984:SF5">
    <property type="entry name" value="PROTEIN NYNRIN-LIKE"/>
    <property type="match status" value="1"/>
</dbReference>
<keyword evidence="3" id="KW-0548">Nucleotidyltransferase</keyword>
<feature type="domain" description="Integrase catalytic" evidence="9">
    <location>
        <begin position="1537"/>
        <end position="1704"/>
    </location>
</feature>
<dbReference type="Pfam" id="PF17921">
    <property type="entry name" value="Integrase_H2C2"/>
    <property type="match status" value="1"/>
</dbReference>
<dbReference type="InterPro" id="IPR041588">
    <property type="entry name" value="Integrase_H2C2"/>
</dbReference>
<dbReference type="SUPFAM" id="SSF56672">
    <property type="entry name" value="DNA/RNA polymerases"/>
    <property type="match status" value="2"/>
</dbReference>